<evidence type="ECO:0000313" key="3">
    <source>
        <dbReference type="Proteomes" id="UP000094819"/>
    </source>
</evidence>
<keyword evidence="3" id="KW-1185">Reference proteome</keyword>
<dbReference type="Gene3D" id="3.40.50.720">
    <property type="entry name" value="NAD(P)-binding Rossmann-like Domain"/>
    <property type="match status" value="1"/>
</dbReference>
<evidence type="ECO:0000313" key="2">
    <source>
        <dbReference type="EMBL" id="ODN86078.1"/>
    </source>
</evidence>
<dbReference type="OrthoDB" id="63935at2759"/>
<dbReference type="PANTHER" id="PTHR15020:SF50">
    <property type="entry name" value="UPF0659 PROTEIN YMR090W"/>
    <property type="match status" value="1"/>
</dbReference>
<accession>A0A1E3IC62</accession>
<dbReference type="EMBL" id="AWGH01000033">
    <property type="protein sequence ID" value="ODN86078.1"/>
    <property type="molecule type" value="Genomic_DNA"/>
</dbReference>
<evidence type="ECO:0000259" key="1">
    <source>
        <dbReference type="Pfam" id="PF13460"/>
    </source>
</evidence>
<organism evidence="2 3">
    <name type="scientific">Cryptococcus wingfieldii CBS 7118</name>
    <dbReference type="NCBI Taxonomy" id="1295528"/>
    <lineage>
        <taxon>Eukaryota</taxon>
        <taxon>Fungi</taxon>
        <taxon>Dikarya</taxon>
        <taxon>Basidiomycota</taxon>
        <taxon>Agaricomycotina</taxon>
        <taxon>Tremellomycetes</taxon>
        <taxon>Tremellales</taxon>
        <taxon>Cryptococcaceae</taxon>
        <taxon>Cryptococcus</taxon>
    </lineage>
</organism>
<sequence length="263" mass="28812">MSHSVFLGASTGIGYYALLQYLTDSPTTTATVLLRKPDPFKADPSLKEFLDAGRVQIVKGDATNEDDVKKLFVQDAAYVISTIGGKPHMTLHGAVNDQPTLCTDAALVLLHVLASLHAQGRKLPRVVTVSTMGLGENHKVMPLALRILYAWLLHSPHQDKLGLELLLQRASSVLPTPPQSTFATLPFLSSSSVSSVKENFLPEVIIIRPALFAGEEPAKGREVTKVGEQVTTYTIRRREVSRVIVEDFLGESEWVNRLPMIGY</sequence>
<dbReference type="InterPro" id="IPR036291">
    <property type="entry name" value="NAD(P)-bd_dom_sf"/>
</dbReference>
<dbReference type="InterPro" id="IPR016040">
    <property type="entry name" value="NAD(P)-bd_dom"/>
</dbReference>
<gene>
    <name evidence="2" type="ORF">L198_07371</name>
</gene>
<dbReference type="Pfam" id="PF13460">
    <property type="entry name" value="NAD_binding_10"/>
    <property type="match status" value="1"/>
</dbReference>
<dbReference type="AlphaFoldDB" id="A0A1E3IC62"/>
<protein>
    <recommendedName>
        <fullName evidence="1">NAD(P)-binding domain-containing protein</fullName>
    </recommendedName>
</protein>
<name>A0A1E3IC62_9TREE</name>
<dbReference type="RefSeq" id="XP_019028621.1">
    <property type="nucleotide sequence ID" value="XM_019179373.1"/>
</dbReference>
<dbReference type="GeneID" id="30196582"/>
<reference evidence="2 3" key="1">
    <citation type="submission" date="2016-06" db="EMBL/GenBank/DDBJ databases">
        <title>Evolution of pathogenesis and genome organization in the Tremellales.</title>
        <authorList>
            <person name="Cuomo C."/>
            <person name="Litvintseva A."/>
            <person name="Heitman J."/>
            <person name="Chen Y."/>
            <person name="Sun S."/>
            <person name="Springer D."/>
            <person name="Dromer F."/>
            <person name="Young S."/>
            <person name="Zeng Q."/>
            <person name="Chapman S."/>
            <person name="Gujja S."/>
            <person name="Saif S."/>
            <person name="Birren B."/>
        </authorList>
    </citation>
    <scope>NUCLEOTIDE SEQUENCE [LARGE SCALE GENOMIC DNA]</scope>
    <source>
        <strain evidence="2 3">CBS 7118</strain>
    </source>
</reference>
<comment type="caution">
    <text evidence="2">The sequence shown here is derived from an EMBL/GenBank/DDBJ whole genome shotgun (WGS) entry which is preliminary data.</text>
</comment>
<proteinExistence type="predicted"/>
<dbReference type="Proteomes" id="UP000094819">
    <property type="component" value="Unassembled WGS sequence"/>
</dbReference>
<dbReference type="SUPFAM" id="SSF51735">
    <property type="entry name" value="NAD(P)-binding Rossmann-fold domains"/>
    <property type="match status" value="1"/>
</dbReference>
<dbReference type="PANTHER" id="PTHR15020">
    <property type="entry name" value="FLAVIN REDUCTASE-RELATED"/>
    <property type="match status" value="1"/>
</dbReference>
<feature type="domain" description="NAD(P)-binding" evidence="1">
    <location>
        <begin position="8"/>
        <end position="142"/>
    </location>
</feature>